<dbReference type="EMBL" id="JADQDF010000001">
    <property type="protein sequence ID" value="MBW0131189.1"/>
    <property type="molecule type" value="Genomic_DNA"/>
</dbReference>
<dbReference type="InterPro" id="IPR054613">
    <property type="entry name" value="Peptidase_S78_dom"/>
</dbReference>
<evidence type="ECO:0000256" key="2">
    <source>
        <dbReference type="ARBA" id="ARBA00022670"/>
    </source>
</evidence>
<accession>A0ABS6UH67</accession>
<evidence type="ECO:0000259" key="5">
    <source>
        <dbReference type="Pfam" id="PF04586"/>
    </source>
</evidence>
<dbReference type="Proteomes" id="UP000694300">
    <property type="component" value="Unassembled WGS sequence"/>
</dbReference>
<keyword evidence="7" id="KW-1185">Reference proteome</keyword>
<name>A0ABS6UH67_9PSEU</name>
<dbReference type="GO" id="GO:0006508">
    <property type="term" value="P:proteolysis"/>
    <property type="evidence" value="ECO:0007669"/>
    <property type="project" value="UniProtKB-KW"/>
</dbReference>
<dbReference type="Pfam" id="PF04586">
    <property type="entry name" value="Peptidase_S78"/>
    <property type="match status" value="1"/>
</dbReference>
<dbReference type="NCBIfam" id="TIGR01543">
    <property type="entry name" value="proheadase_HK97"/>
    <property type="match status" value="1"/>
</dbReference>
<protein>
    <submittedName>
        <fullName evidence="6">HK97 family phage prohead protease</fullName>
    </submittedName>
</protein>
<evidence type="ECO:0000256" key="3">
    <source>
        <dbReference type="ARBA" id="ARBA00022801"/>
    </source>
</evidence>
<dbReference type="InterPro" id="IPR006433">
    <property type="entry name" value="Prohead_protease"/>
</dbReference>
<feature type="region of interest" description="Disordered" evidence="4">
    <location>
        <begin position="241"/>
        <end position="294"/>
    </location>
</feature>
<dbReference type="GO" id="GO:0008233">
    <property type="term" value="F:peptidase activity"/>
    <property type="evidence" value="ECO:0007669"/>
    <property type="project" value="UniProtKB-KW"/>
</dbReference>
<evidence type="ECO:0000313" key="7">
    <source>
        <dbReference type="Proteomes" id="UP000694300"/>
    </source>
</evidence>
<comment type="caution">
    <text evidence="6">The sequence shown here is derived from an EMBL/GenBank/DDBJ whole genome shotgun (WGS) entry which is preliminary data.</text>
</comment>
<feature type="domain" description="Prohead serine protease" evidence="5">
    <location>
        <begin position="25"/>
        <end position="161"/>
    </location>
</feature>
<gene>
    <name evidence="6" type="ORF">I4I82_26415</name>
</gene>
<reference evidence="6 7" key="1">
    <citation type="submission" date="2020-11" db="EMBL/GenBank/DDBJ databases">
        <title>Pseudonocardia abyssalis sp. nov. and Pseudonocardia oceani sp. nov., description and phylogenomic analysis of two novel actinomycetes isolated from the deep Southern Ocean.</title>
        <authorList>
            <person name="Parra J."/>
        </authorList>
    </citation>
    <scope>NUCLEOTIDE SEQUENCE [LARGE SCALE GENOMIC DNA]</scope>
    <source>
        <strain evidence="7">KRD185</strain>
    </source>
</reference>
<keyword evidence="3" id="KW-0378">Hydrolase</keyword>
<keyword evidence="2 6" id="KW-0645">Protease</keyword>
<evidence type="ECO:0000313" key="6">
    <source>
        <dbReference type="EMBL" id="MBW0131189.1"/>
    </source>
</evidence>
<keyword evidence="1" id="KW-1188">Viral release from host cell</keyword>
<sequence>MQTKTCSVTVKAAGPEDGLEEGVVEAIVATYDVDSVGDQIIPGAFADTLAEWKASGDPLPFLWSHQSNDPNAHIGVVEEAEERPGVGLWVKARIDMDEPGPRRIYKLLKGRRVRQYSFAYDETDARPPGEKALSGARKELHRLKVYEVGPTPIGCNQNTATLDVKSDQPAVTVNVGHPTGGDDDLQAKALDRLAKTLDQLDAEYAVVEVKAAPPGFTPKPIIARIRKLVAAAQALLDAVEPDTSKNDLSNAEKATPAQPADTPDTQVAPEAAAESKGAEPARPGTASERLRTDLELLELEADSYTI</sequence>
<dbReference type="RefSeq" id="WP_218596151.1">
    <property type="nucleotide sequence ID" value="NZ_JADQDE010000005.1"/>
</dbReference>
<organism evidence="6 7">
    <name type="scientific">Pseudonocardia oceani</name>
    <dbReference type="NCBI Taxonomy" id="2792013"/>
    <lineage>
        <taxon>Bacteria</taxon>
        <taxon>Bacillati</taxon>
        <taxon>Actinomycetota</taxon>
        <taxon>Actinomycetes</taxon>
        <taxon>Pseudonocardiales</taxon>
        <taxon>Pseudonocardiaceae</taxon>
        <taxon>Pseudonocardia</taxon>
    </lineage>
</organism>
<evidence type="ECO:0000256" key="1">
    <source>
        <dbReference type="ARBA" id="ARBA00022612"/>
    </source>
</evidence>
<proteinExistence type="predicted"/>
<evidence type="ECO:0000256" key="4">
    <source>
        <dbReference type="SAM" id="MobiDB-lite"/>
    </source>
</evidence>